<proteinExistence type="predicted"/>
<dbReference type="PANTHER" id="PTHR42855">
    <property type="entry name" value="ABC TRANSPORTER ATP-BINDING SUBUNIT"/>
    <property type="match status" value="1"/>
</dbReference>
<feature type="domain" description="ABC transporter" evidence="3">
    <location>
        <begin position="1"/>
        <end position="214"/>
    </location>
</feature>
<dbReference type="NCBIfam" id="NF000355">
    <property type="entry name" value="ribo_prot_ABC_F"/>
    <property type="match status" value="1"/>
</dbReference>
<evidence type="ECO:0000313" key="4">
    <source>
        <dbReference type="EMBL" id="MCQ4770171.1"/>
    </source>
</evidence>
<dbReference type="RefSeq" id="WP_256303682.1">
    <property type="nucleotide sequence ID" value="NZ_JANFYS010000011.1"/>
</dbReference>
<accession>A0AAW5JJ23</accession>
<dbReference type="GO" id="GO:0016887">
    <property type="term" value="F:ATP hydrolysis activity"/>
    <property type="evidence" value="ECO:0007669"/>
    <property type="project" value="InterPro"/>
</dbReference>
<evidence type="ECO:0000259" key="3">
    <source>
        <dbReference type="PROSITE" id="PS50893"/>
    </source>
</evidence>
<name>A0AAW5JJ23_9FIRM</name>
<feature type="domain" description="ABC transporter" evidence="3">
    <location>
        <begin position="310"/>
        <end position="492"/>
    </location>
</feature>
<sequence length="492" mass="55831">MALIDISRLSFTYEGSYDPVFQDLSLQLDTDWRLGLIGRNGRGKTTLLRLLMGQEIYRGTISSPVAFDYFPFSVPDGARTGEEVAEALHPGLERWRLLRELHLLDLDEGVLYRPFGTLSNGEQTRFLLALLFLGDHRFLLIDEPTNHLDLAGRDLAANYLAGKRGFILVSHDRAFLDRCVDHVLVFNRTGMEVQKGNFSSWWENKARRDQFERAEQARLKKDIRRLDEAARRAAGWSNTVERTKKGTKNSGLRPDRGFIGHKAAKMMKRSKALVERRQGAAEEKSELLRDLETAEALKLHPLSHSQRRILEVKDLCVDYGGGPVCPPLSFTLERGERVALRGPNGAGKSSLLKLLLGQEIPHTGTVWLAGGLQISYVPQDTGFLRGKLGAFARESDIDESLFKAILRKLDFRRVEFEKDMADYSGGQKKKVLLARSLCQQAHLYLWDEPLNFVDVYARMQIEDLLLTYQPTMIFVEHDRAFTEQVATSVVEL</sequence>
<dbReference type="InterPro" id="IPR003439">
    <property type="entry name" value="ABC_transporter-like_ATP-bd"/>
</dbReference>
<dbReference type="Pfam" id="PF00005">
    <property type="entry name" value="ABC_tran"/>
    <property type="match status" value="2"/>
</dbReference>
<evidence type="ECO:0000313" key="5">
    <source>
        <dbReference type="Proteomes" id="UP001204562"/>
    </source>
</evidence>
<dbReference type="EMBL" id="JANFYS010000011">
    <property type="protein sequence ID" value="MCQ4770171.1"/>
    <property type="molecule type" value="Genomic_DNA"/>
</dbReference>
<dbReference type="Proteomes" id="UP001204562">
    <property type="component" value="Unassembled WGS sequence"/>
</dbReference>
<reference evidence="4" key="1">
    <citation type="submission" date="2022-06" db="EMBL/GenBank/DDBJ databases">
        <title>Isolation of gut microbiota from human fecal samples.</title>
        <authorList>
            <person name="Pamer E.G."/>
            <person name="Barat B."/>
            <person name="Waligurski E."/>
            <person name="Medina S."/>
            <person name="Paddock L."/>
            <person name="Mostad J."/>
        </authorList>
    </citation>
    <scope>NUCLEOTIDE SEQUENCE</scope>
    <source>
        <strain evidence="4">DFI.9.91</strain>
    </source>
</reference>
<dbReference type="PANTHER" id="PTHR42855:SF2">
    <property type="entry name" value="DRUG RESISTANCE ABC TRANSPORTER,ATP-BINDING PROTEIN"/>
    <property type="match status" value="1"/>
</dbReference>
<dbReference type="InterPro" id="IPR027417">
    <property type="entry name" value="P-loop_NTPase"/>
</dbReference>
<dbReference type="Gene3D" id="3.40.50.300">
    <property type="entry name" value="P-loop containing nucleotide triphosphate hydrolases"/>
    <property type="match status" value="3"/>
</dbReference>
<dbReference type="InterPro" id="IPR017871">
    <property type="entry name" value="ABC_transporter-like_CS"/>
</dbReference>
<keyword evidence="2" id="KW-0067">ATP-binding</keyword>
<dbReference type="InterPro" id="IPR003593">
    <property type="entry name" value="AAA+_ATPase"/>
</dbReference>
<dbReference type="InterPro" id="IPR051309">
    <property type="entry name" value="ABCF_ATPase"/>
</dbReference>
<dbReference type="SMART" id="SM00382">
    <property type="entry name" value="AAA"/>
    <property type="match status" value="2"/>
</dbReference>
<dbReference type="PROSITE" id="PS50893">
    <property type="entry name" value="ABC_TRANSPORTER_2"/>
    <property type="match status" value="2"/>
</dbReference>
<dbReference type="PROSITE" id="PS00211">
    <property type="entry name" value="ABC_TRANSPORTER_1"/>
    <property type="match status" value="1"/>
</dbReference>
<dbReference type="SUPFAM" id="SSF52540">
    <property type="entry name" value="P-loop containing nucleoside triphosphate hydrolases"/>
    <property type="match status" value="2"/>
</dbReference>
<evidence type="ECO:0000256" key="1">
    <source>
        <dbReference type="ARBA" id="ARBA00022741"/>
    </source>
</evidence>
<protein>
    <submittedName>
        <fullName evidence="4">ABC-F type ribosomal protection protein</fullName>
    </submittedName>
</protein>
<dbReference type="GO" id="GO:0005524">
    <property type="term" value="F:ATP binding"/>
    <property type="evidence" value="ECO:0007669"/>
    <property type="project" value="UniProtKB-KW"/>
</dbReference>
<evidence type="ECO:0000256" key="2">
    <source>
        <dbReference type="ARBA" id="ARBA00022840"/>
    </source>
</evidence>
<dbReference type="CDD" id="cd03221">
    <property type="entry name" value="ABCF_EF-3"/>
    <property type="match status" value="2"/>
</dbReference>
<dbReference type="AlphaFoldDB" id="A0AAW5JJ23"/>
<organism evidence="4 5">
    <name type="scientific">Intestinimonas massiliensis</name>
    <name type="common">ex Afouda et al. 2020</name>
    <dbReference type="NCBI Taxonomy" id="1673721"/>
    <lineage>
        <taxon>Bacteria</taxon>
        <taxon>Bacillati</taxon>
        <taxon>Bacillota</taxon>
        <taxon>Clostridia</taxon>
        <taxon>Eubacteriales</taxon>
        <taxon>Intestinimonas</taxon>
    </lineage>
</organism>
<gene>
    <name evidence="4" type="primary">abc-f</name>
    <name evidence="4" type="ORF">NE579_06780</name>
</gene>
<comment type="caution">
    <text evidence="4">The sequence shown here is derived from an EMBL/GenBank/DDBJ whole genome shotgun (WGS) entry which is preliminary data.</text>
</comment>
<keyword evidence="1" id="KW-0547">Nucleotide-binding</keyword>